<dbReference type="Gene3D" id="2.60.40.10">
    <property type="entry name" value="Immunoglobulins"/>
    <property type="match status" value="1"/>
</dbReference>
<feature type="domain" description="Immunoglobulin-like beta-sandwich" evidence="12">
    <location>
        <begin position="38"/>
        <end position="109"/>
    </location>
</feature>
<dbReference type="PANTHER" id="PTHR11738">
    <property type="entry name" value="MHC CLASS I NK CELL RECEPTOR"/>
    <property type="match status" value="1"/>
</dbReference>
<dbReference type="EMBL" id="NCKV01022154">
    <property type="protein sequence ID" value="RWS19859.1"/>
    <property type="molecule type" value="Genomic_DNA"/>
</dbReference>
<keyword evidence="9" id="KW-0325">Glycoprotein</keyword>
<evidence type="ECO:0000256" key="11">
    <source>
        <dbReference type="SAM" id="MobiDB-lite"/>
    </source>
</evidence>
<keyword evidence="6" id="KW-1133">Transmembrane helix</keyword>
<evidence type="ECO:0000256" key="2">
    <source>
        <dbReference type="ARBA" id="ARBA00022475"/>
    </source>
</evidence>
<dbReference type="Proteomes" id="UP000288716">
    <property type="component" value="Unassembled WGS sequence"/>
</dbReference>
<keyword evidence="3" id="KW-0812">Transmembrane</keyword>
<feature type="non-terminal residue" evidence="13">
    <location>
        <position position="176"/>
    </location>
</feature>
<dbReference type="FunFam" id="2.60.40.10:FF:000049">
    <property type="entry name" value="Leukocyte immunoglobulin-like receptor subfamily B member 1"/>
    <property type="match status" value="1"/>
</dbReference>
<evidence type="ECO:0000256" key="10">
    <source>
        <dbReference type="ARBA" id="ARBA00023319"/>
    </source>
</evidence>
<keyword evidence="4" id="KW-0732">Signal</keyword>
<dbReference type="InterPro" id="IPR036179">
    <property type="entry name" value="Ig-like_dom_sf"/>
</dbReference>
<protein>
    <submittedName>
        <fullName evidence="13">Leukocyte immunoglobulin-like receptor subfamily A member 6</fullName>
    </submittedName>
</protein>
<evidence type="ECO:0000256" key="4">
    <source>
        <dbReference type="ARBA" id="ARBA00022729"/>
    </source>
</evidence>
<keyword evidence="10" id="KW-0393">Immunoglobulin domain</keyword>
<accession>A0A443RXT9</accession>
<evidence type="ECO:0000256" key="1">
    <source>
        <dbReference type="ARBA" id="ARBA00004162"/>
    </source>
</evidence>
<organism evidence="13 14">
    <name type="scientific">Leptotrombidium deliense</name>
    <dbReference type="NCBI Taxonomy" id="299467"/>
    <lineage>
        <taxon>Eukaryota</taxon>
        <taxon>Metazoa</taxon>
        <taxon>Ecdysozoa</taxon>
        <taxon>Arthropoda</taxon>
        <taxon>Chelicerata</taxon>
        <taxon>Arachnida</taxon>
        <taxon>Acari</taxon>
        <taxon>Acariformes</taxon>
        <taxon>Trombidiformes</taxon>
        <taxon>Prostigmata</taxon>
        <taxon>Anystina</taxon>
        <taxon>Parasitengona</taxon>
        <taxon>Trombiculoidea</taxon>
        <taxon>Trombiculidae</taxon>
        <taxon>Leptotrombidium</taxon>
    </lineage>
</organism>
<keyword evidence="2" id="KW-1003">Cell membrane</keyword>
<evidence type="ECO:0000313" key="13">
    <source>
        <dbReference type="EMBL" id="RWS19859.1"/>
    </source>
</evidence>
<dbReference type="GO" id="GO:0032396">
    <property type="term" value="F:inhibitory MHC class I receptor activity"/>
    <property type="evidence" value="ECO:0007669"/>
    <property type="project" value="TreeGrafter"/>
</dbReference>
<dbReference type="GO" id="GO:0005886">
    <property type="term" value="C:plasma membrane"/>
    <property type="evidence" value="ECO:0007669"/>
    <property type="project" value="UniProtKB-SubCell"/>
</dbReference>
<sequence length="176" mass="18725">MEGSWGSWARDPGPAPQPRLLFPPGLSRKPSLLSQQGPVLAPGDNLTLQCHSDITYDRFALSKEGGHDLPQHPGQQPQAGLSQADFLLGPVSSSHGGRYRCYGGHRLSSEWSAPSDPLDILVTGAMVLEAPPPTCCHSPVHPWSWWSQERSGAVGVRVPRVGQPPGFASQRGGPAG</sequence>
<keyword evidence="8" id="KW-1015">Disulfide bond</keyword>
<keyword evidence="14" id="KW-1185">Reference proteome</keyword>
<name>A0A443RXT9_9ACAR</name>
<evidence type="ECO:0000256" key="6">
    <source>
        <dbReference type="ARBA" id="ARBA00022989"/>
    </source>
</evidence>
<keyword evidence="7" id="KW-0472">Membrane</keyword>
<evidence type="ECO:0000256" key="7">
    <source>
        <dbReference type="ARBA" id="ARBA00023136"/>
    </source>
</evidence>
<feature type="region of interest" description="Disordered" evidence="11">
    <location>
        <begin position="63"/>
        <end position="87"/>
    </location>
</feature>
<dbReference type="PANTHER" id="PTHR11738:SF179">
    <property type="entry name" value="LEUKOCYTE IMMUNOGLOBULIN-LIKE RECEPTOR SUBFAMILY A MEMBER 5"/>
    <property type="match status" value="1"/>
</dbReference>
<evidence type="ECO:0000256" key="3">
    <source>
        <dbReference type="ARBA" id="ARBA00022692"/>
    </source>
</evidence>
<dbReference type="InterPro" id="IPR013151">
    <property type="entry name" value="Immunoglobulin_dom"/>
</dbReference>
<keyword evidence="13" id="KW-0675">Receptor</keyword>
<evidence type="ECO:0000313" key="14">
    <source>
        <dbReference type="Proteomes" id="UP000288716"/>
    </source>
</evidence>
<dbReference type="VEuPathDB" id="VectorBase:LDEU012181"/>
<dbReference type="AlphaFoldDB" id="A0A443RXT9"/>
<dbReference type="InterPro" id="IPR013783">
    <property type="entry name" value="Ig-like_fold"/>
</dbReference>
<comment type="caution">
    <text evidence="13">The sequence shown here is derived from an EMBL/GenBank/DDBJ whole genome shotgun (WGS) entry which is preliminary data.</text>
</comment>
<evidence type="ECO:0000256" key="8">
    <source>
        <dbReference type="ARBA" id="ARBA00023157"/>
    </source>
</evidence>
<dbReference type="GO" id="GO:0019221">
    <property type="term" value="P:cytokine-mediated signaling pathway"/>
    <property type="evidence" value="ECO:0007669"/>
    <property type="project" value="TreeGrafter"/>
</dbReference>
<feature type="region of interest" description="Disordered" evidence="11">
    <location>
        <begin position="1"/>
        <end position="28"/>
    </location>
</feature>
<dbReference type="GO" id="GO:0002764">
    <property type="term" value="P:immune response-regulating signaling pathway"/>
    <property type="evidence" value="ECO:0007669"/>
    <property type="project" value="TreeGrafter"/>
</dbReference>
<evidence type="ECO:0000256" key="9">
    <source>
        <dbReference type="ARBA" id="ARBA00023180"/>
    </source>
</evidence>
<dbReference type="OrthoDB" id="9808644at2759"/>
<gene>
    <name evidence="13" type="ORF">B4U80_12200</name>
</gene>
<evidence type="ECO:0000259" key="12">
    <source>
        <dbReference type="Pfam" id="PF00047"/>
    </source>
</evidence>
<dbReference type="SUPFAM" id="SSF48726">
    <property type="entry name" value="Immunoglobulin"/>
    <property type="match status" value="1"/>
</dbReference>
<comment type="subcellular location">
    <subcellularLocation>
        <location evidence="1">Cell membrane</location>
        <topology evidence="1">Single-pass membrane protein</topology>
    </subcellularLocation>
</comment>
<dbReference type="InterPro" id="IPR050412">
    <property type="entry name" value="Ig-like_Receptors_ImmuneReg"/>
</dbReference>
<proteinExistence type="predicted"/>
<keyword evidence="5" id="KW-0677">Repeat</keyword>
<reference evidence="13 14" key="1">
    <citation type="journal article" date="2018" name="Gigascience">
        <title>Genomes of trombidid mites reveal novel predicted allergens and laterally-transferred genes associated with secondary metabolism.</title>
        <authorList>
            <person name="Dong X."/>
            <person name="Chaisiri K."/>
            <person name="Xia D."/>
            <person name="Armstrong S.D."/>
            <person name="Fang Y."/>
            <person name="Donnelly M.J."/>
            <person name="Kadowaki T."/>
            <person name="McGarry J.W."/>
            <person name="Darby A.C."/>
            <person name="Makepeace B.L."/>
        </authorList>
    </citation>
    <scope>NUCLEOTIDE SEQUENCE [LARGE SCALE GENOMIC DNA]</scope>
    <source>
        <strain evidence="13">UoL-UT</strain>
    </source>
</reference>
<evidence type="ECO:0000256" key="5">
    <source>
        <dbReference type="ARBA" id="ARBA00022737"/>
    </source>
</evidence>
<dbReference type="Pfam" id="PF00047">
    <property type="entry name" value="ig"/>
    <property type="match status" value="1"/>
</dbReference>
<dbReference type="STRING" id="299467.A0A443RXT9"/>